<proteinExistence type="predicted"/>
<evidence type="ECO:0000313" key="1">
    <source>
        <dbReference type="EMBL" id="GAA0460577.1"/>
    </source>
</evidence>
<gene>
    <name evidence="1" type="ORF">GCM10008985_16310</name>
</gene>
<accession>A0AAV3SFC5</accession>
<protein>
    <submittedName>
        <fullName evidence="1">Uncharacterized protein</fullName>
    </submittedName>
</protein>
<evidence type="ECO:0000313" key="2">
    <source>
        <dbReference type="Proteomes" id="UP001500962"/>
    </source>
</evidence>
<dbReference type="AlphaFoldDB" id="A0AAV3SFC5"/>
<dbReference type="EMBL" id="BAAADN010000025">
    <property type="protein sequence ID" value="GAA0460577.1"/>
    <property type="molecule type" value="Genomic_DNA"/>
</dbReference>
<organism evidence="1 2">
    <name type="scientific">Halococcus dombrowskii</name>
    <dbReference type="NCBI Taxonomy" id="179637"/>
    <lineage>
        <taxon>Archaea</taxon>
        <taxon>Methanobacteriati</taxon>
        <taxon>Methanobacteriota</taxon>
        <taxon>Stenosarchaea group</taxon>
        <taxon>Halobacteria</taxon>
        <taxon>Halobacteriales</taxon>
        <taxon>Halococcaceae</taxon>
        <taxon>Halococcus</taxon>
    </lineage>
</organism>
<reference evidence="1" key="2">
    <citation type="submission" date="2023-12" db="EMBL/GenBank/DDBJ databases">
        <authorList>
            <person name="Sun Q."/>
            <person name="Inoue M."/>
        </authorList>
    </citation>
    <scope>NUCLEOTIDE SEQUENCE</scope>
    <source>
        <strain evidence="1">JCM 12289</strain>
    </source>
</reference>
<sequence>MARVVTAVGVLYLDYVGTGVSEQLGRERAWEQPREIQYSQPIDAHTAVIDARYNKAAVGRLVPE</sequence>
<dbReference type="Proteomes" id="UP001500962">
    <property type="component" value="Unassembled WGS sequence"/>
</dbReference>
<name>A0AAV3SFC5_HALDO</name>
<comment type="caution">
    <text evidence="1">The sequence shown here is derived from an EMBL/GenBank/DDBJ whole genome shotgun (WGS) entry which is preliminary data.</text>
</comment>
<reference evidence="1" key="1">
    <citation type="journal article" date="2014" name="Int. J. Syst. Evol. Microbiol.">
        <title>Complete genome sequence of Corynebacterium casei LMG S-19264T (=DSM 44701T), isolated from a smear-ripened cheese.</title>
        <authorList>
            <consortium name="US DOE Joint Genome Institute (JGI-PGF)"/>
            <person name="Walter F."/>
            <person name="Albersmeier A."/>
            <person name="Kalinowski J."/>
            <person name="Ruckert C."/>
        </authorList>
    </citation>
    <scope>NUCLEOTIDE SEQUENCE</scope>
    <source>
        <strain evidence="1">JCM 12289</strain>
    </source>
</reference>